<comment type="caution">
    <text evidence="1">The sequence shown here is derived from an EMBL/GenBank/DDBJ whole genome shotgun (WGS) entry which is preliminary data.</text>
</comment>
<name>A0A1X0NRC0_9TRYP</name>
<accession>A0A1X0NRC0</accession>
<organism evidence="1 2">
    <name type="scientific">Trypanosoma theileri</name>
    <dbReference type="NCBI Taxonomy" id="67003"/>
    <lineage>
        <taxon>Eukaryota</taxon>
        <taxon>Discoba</taxon>
        <taxon>Euglenozoa</taxon>
        <taxon>Kinetoplastea</taxon>
        <taxon>Metakinetoplastina</taxon>
        <taxon>Trypanosomatida</taxon>
        <taxon>Trypanosomatidae</taxon>
        <taxon>Trypanosoma</taxon>
    </lineage>
</organism>
<dbReference type="Proteomes" id="UP000192257">
    <property type="component" value="Unassembled WGS sequence"/>
</dbReference>
<dbReference type="RefSeq" id="XP_028880716.1">
    <property type="nucleotide sequence ID" value="XM_029027839.1"/>
</dbReference>
<proteinExistence type="predicted"/>
<protein>
    <submittedName>
        <fullName evidence="1">Uncharacterized protein</fullName>
    </submittedName>
</protein>
<gene>
    <name evidence="1" type="ORF">TM35_000261020</name>
</gene>
<keyword evidence="2" id="KW-1185">Reference proteome</keyword>
<dbReference type="GeneID" id="39987619"/>
<sequence>MRAAQSSSAMVSLLRPEFPQAPWWTSFRTLRRSLGSFGTVWRTLPPSPFRCHWCALAREFDLIPGVSATTVAETECVTPSRISAAVTMGLLGISASSAPWTITALDACRAAPVRTRGSATTE</sequence>
<evidence type="ECO:0000313" key="1">
    <source>
        <dbReference type="EMBL" id="ORC86650.1"/>
    </source>
</evidence>
<dbReference type="AlphaFoldDB" id="A0A1X0NRC0"/>
<evidence type="ECO:0000313" key="2">
    <source>
        <dbReference type="Proteomes" id="UP000192257"/>
    </source>
</evidence>
<dbReference type="VEuPathDB" id="TriTrypDB:TM35_000261020"/>
<dbReference type="EMBL" id="NBCO01000026">
    <property type="protein sequence ID" value="ORC86650.1"/>
    <property type="molecule type" value="Genomic_DNA"/>
</dbReference>
<reference evidence="1 2" key="1">
    <citation type="submission" date="2017-03" db="EMBL/GenBank/DDBJ databases">
        <title>An alternative strategy for trypanosome survival in the mammalian bloodstream revealed through genome and transcriptome analysis of the ubiquitous bovine parasite Trypanosoma (Megatrypanum) theileri.</title>
        <authorList>
            <person name="Kelly S."/>
            <person name="Ivens A."/>
            <person name="Mott A."/>
            <person name="O'Neill E."/>
            <person name="Emms D."/>
            <person name="Macleod O."/>
            <person name="Voorheis P."/>
            <person name="Matthews J."/>
            <person name="Matthews K."/>
            <person name="Carrington M."/>
        </authorList>
    </citation>
    <scope>NUCLEOTIDE SEQUENCE [LARGE SCALE GENOMIC DNA]</scope>
    <source>
        <strain evidence="1">Edinburgh</strain>
    </source>
</reference>